<keyword evidence="8" id="KW-1185">Reference proteome</keyword>
<dbReference type="PANTHER" id="PTHR14773">
    <property type="entry name" value="WD REPEAT-CONTAINING PROTEIN 76"/>
    <property type="match status" value="1"/>
</dbReference>
<dbReference type="GO" id="GO:0006974">
    <property type="term" value="P:DNA damage response"/>
    <property type="evidence" value="ECO:0007669"/>
    <property type="project" value="UniProtKB-KW"/>
</dbReference>
<organism evidence="7 8">
    <name type="scientific">Komagataella pastoris</name>
    <name type="common">Yeast</name>
    <name type="synonym">Pichia pastoris</name>
    <dbReference type="NCBI Taxonomy" id="4922"/>
    <lineage>
        <taxon>Eukaryota</taxon>
        <taxon>Fungi</taxon>
        <taxon>Dikarya</taxon>
        <taxon>Ascomycota</taxon>
        <taxon>Saccharomycotina</taxon>
        <taxon>Pichiomycetes</taxon>
        <taxon>Pichiales</taxon>
        <taxon>Pichiaceae</taxon>
        <taxon>Komagataella</taxon>
    </lineage>
</organism>
<proteinExistence type="inferred from homology"/>
<comment type="similarity">
    <text evidence="1 6">Belongs to the WD repeat DDB2/WDR76 family.</text>
</comment>
<dbReference type="InterPro" id="IPR050853">
    <property type="entry name" value="WD_repeat_DNA-damage-binding"/>
</dbReference>
<comment type="function">
    <text evidence="6">DNA-binding protein that binds to both single- and double-stranded DNA. Binds preferentially to UV-damaged DNA. May be involved in DNA-metabolic processes.</text>
</comment>
<dbReference type="PANTHER" id="PTHR14773:SF0">
    <property type="entry name" value="WD REPEAT-CONTAINING PROTEIN 76"/>
    <property type="match status" value="1"/>
</dbReference>
<dbReference type="EMBL" id="CP014584">
    <property type="protein sequence ID" value="ANZ74852.1"/>
    <property type="molecule type" value="Genomic_DNA"/>
</dbReference>
<keyword evidence="3 5" id="KW-0853">WD repeat</keyword>
<dbReference type="Gene3D" id="2.130.10.10">
    <property type="entry name" value="YVTN repeat-like/Quinoprotein amine dehydrogenase"/>
    <property type="match status" value="1"/>
</dbReference>
<evidence type="ECO:0000256" key="4">
    <source>
        <dbReference type="ARBA" id="ARBA00022737"/>
    </source>
</evidence>
<dbReference type="InterPro" id="IPR001680">
    <property type="entry name" value="WD40_rpt"/>
</dbReference>
<dbReference type="SUPFAM" id="SSF50978">
    <property type="entry name" value="WD40 repeat-like"/>
    <property type="match status" value="1"/>
</dbReference>
<accession>A0A1B2JA67</accession>
<reference evidence="7 8" key="1">
    <citation type="submission" date="2016-02" db="EMBL/GenBank/DDBJ databases">
        <title>Comparative genomic and transcriptomic foundation for Pichia pastoris.</title>
        <authorList>
            <person name="Love K.R."/>
            <person name="Shah K.A."/>
            <person name="Whittaker C.A."/>
            <person name="Wu J."/>
            <person name="Bartlett M.C."/>
            <person name="Ma D."/>
            <person name="Leeson R.L."/>
            <person name="Priest M."/>
            <person name="Young S.K."/>
            <person name="Love J.C."/>
        </authorList>
    </citation>
    <scope>NUCLEOTIDE SEQUENCE [LARGE SCALE GENOMIC DNA]</scope>
    <source>
        <strain evidence="7 8">ATCC 28485</strain>
    </source>
</reference>
<gene>
    <name evidence="7" type="primary">YDL156W</name>
    <name evidence="7" type="ORF">ATY40_BA7501066</name>
</gene>
<dbReference type="InterPro" id="IPR015943">
    <property type="entry name" value="WD40/YVTN_repeat-like_dom_sf"/>
</dbReference>
<dbReference type="Pfam" id="PF00400">
    <property type="entry name" value="WD40"/>
    <property type="match status" value="2"/>
</dbReference>
<evidence type="ECO:0000256" key="6">
    <source>
        <dbReference type="RuleBase" id="RU365004"/>
    </source>
</evidence>
<dbReference type="GO" id="GO:0005634">
    <property type="term" value="C:nucleus"/>
    <property type="evidence" value="ECO:0007669"/>
    <property type="project" value="TreeGrafter"/>
</dbReference>
<dbReference type="AlphaFoldDB" id="A0A1B2JA67"/>
<dbReference type="SMART" id="SM00320">
    <property type="entry name" value="WD40"/>
    <property type="match status" value="5"/>
</dbReference>
<dbReference type="InterPro" id="IPR036322">
    <property type="entry name" value="WD40_repeat_dom_sf"/>
</dbReference>
<name>A0A1B2JA67_PICPA</name>
<keyword evidence="6" id="KW-0238">DNA-binding</keyword>
<dbReference type="PROSITE" id="PS50294">
    <property type="entry name" value="WD_REPEATS_REGION"/>
    <property type="match status" value="1"/>
</dbReference>
<evidence type="ECO:0000256" key="3">
    <source>
        <dbReference type="ARBA" id="ARBA00022574"/>
    </source>
</evidence>
<evidence type="ECO:0000256" key="5">
    <source>
        <dbReference type="PROSITE-ProRule" id="PRU00221"/>
    </source>
</evidence>
<evidence type="ECO:0000313" key="8">
    <source>
        <dbReference type="Proteomes" id="UP000094565"/>
    </source>
</evidence>
<dbReference type="GO" id="GO:2000001">
    <property type="term" value="P:regulation of DNA damage checkpoint"/>
    <property type="evidence" value="ECO:0007669"/>
    <property type="project" value="TreeGrafter"/>
</dbReference>
<evidence type="ECO:0000256" key="1">
    <source>
        <dbReference type="ARBA" id="ARBA00005434"/>
    </source>
</evidence>
<keyword evidence="4" id="KW-0677">Repeat</keyword>
<evidence type="ECO:0000256" key="2">
    <source>
        <dbReference type="ARBA" id="ARBA00021132"/>
    </source>
</evidence>
<keyword evidence="6" id="KW-0227">DNA damage</keyword>
<dbReference type="OrthoDB" id="9890280at2759"/>
<dbReference type="Proteomes" id="UP000094565">
    <property type="component" value="Chromosome 1"/>
</dbReference>
<protein>
    <recommendedName>
        <fullName evidence="2 6">DNA damage-binding protein CMR1</fullName>
    </recommendedName>
</protein>
<evidence type="ECO:0000313" key="7">
    <source>
        <dbReference type="EMBL" id="ANZ74852.1"/>
    </source>
</evidence>
<dbReference type="PROSITE" id="PS50082">
    <property type="entry name" value="WD_REPEATS_2"/>
    <property type="match status" value="1"/>
</dbReference>
<dbReference type="GO" id="GO:0003677">
    <property type="term" value="F:DNA binding"/>
    <property type="evidence" value="ECO:0007669"/>
    <property type="project" value="UniProtKB-UniRule"/>
</dbReference>
<feature type="repeat" description="WD" evidence="5">
    <location>
        <begin position="320"/>
        <end position="362"/>
    </location>
</feature>
<sequence>MPISELERKRQANIARNQLLLKDLELEKIKGNFYSELAPKKGRNLLKKVKRNQNRISAIPVRRSRRIAGVKLQDSQDDLNLPAENAKNRPWGDSDFSENLRLEGNLKLNDVLGNEPDTVERLRKSFYGKDHLGTVLEHEESKNCNDGDIVSLRDELGSLNLFKEFDPSKIRLTSQRMTSIQFHPYVDRKIVIGGDKTGQIGIWSTTDKKVISLGEDYYQDYEPVVTHLKLHGKNISRIQINAEEPKKVYSASYDGSVRCLDLGKLLSENIMSFDDATGTAEGITDINFVNPNVYYFTTLSGLFGQHDLRTPESTKEYKVLRCHDKKIGSFAINPSLSSQFTTASLDRSLRVWDLRKISTISLSQNKEPYSSPTCVGSFISKLSVSGTDWNGSGDIVCNGYANEINIFSKNSLSLPKSSYSSQRNINLANNGTADNLIPDHILKHNCQTGRWVSILKAKWQTNPSDGIEKFVIANMNRGFDVYCSDGRQVGDLRHALMNAVPAVNCFHPSQNWLVGGSASGKCYLFDNEKE</sequence>